<proteinExistence type="predicted"/>
<feature type="compositionally biased region" description="Basic and acidic residues" evidence="6">
    <location>
        <begin position="476"/>
        <end position="485"/>
    </location>
</feature>
<keyword evidence="3" id="KW-0813">Transport</keyword>
<evidence type="ECO:0000256" key="4">
    <source>
        <dbReference type="ARBA" id="ARBA00022989"/>
    </source>
</evidence>
<keyword evidence="3" id="KW-0029">Amino-acid transport</keyword>
<feature type="transmembrane region" description="Helical" evidence="7">
    <location>
        <begin position="259"/>
        <end position="279"/>
    </location>
</feature>
<feature type="region of interest" description="Disordered" evidence="6">
    <location>
        <begin position="470"/>
        <end position="490"/>
    </location>
</feature>
<evidence type="ECO:0000256" key="7">
    <source>
        <dbReference type="SAM" id="Phobius"/>
    </source>
</evidence>
<evidence type="ECO:0000313" key="11">
    <source>
        <dbReference type="Proteomes" id="UP001244341"/>
    </source>
</evidence>
<dbReference type="EMBL" id="CP126213">
    <property type="protein sequence ID" value="WIA15021.1"/>
    <property type="molecule type" value="Genomic_DNA"/>
</dbReference>
<feature type="transmembrane region" description="Helical" evidence="7">
    <location>
        <begin position="28"/>
        <end position="46"/>
    </location>
</feature>
<reference evidence="10 11" key="1">
    <citation type="submission" date="2023-05" db="EMBL/GenBank/DDBJ databases">
        <title>A 100% complete, gapless, phased diploid assembly of the Scenedesmus obliquus UTEX 3031 genome.</title>
        <authorList>
            <person name="Biondi T.C."/>
            <person name="Hanschen E.R."/>
            <person name="Kwon T."/>
            <person name="Eng W."/>
            <person name="Kruse C.P.S."/>
            <person name="Koehler S.I."/>
            <person name="Kunde Y."/>
            <person name="Gleasner C.D."/>
            <person name="You Mak K.T."/>
            <person name="Polle J."/>
            <person name="Hovde B.T."/>
            <person name="Starkenburg S.R."/>
        </authorList>
    </citation>
    <scope>NUCLEOTIDE SEQUENCE [LARGE SCALE GENOMIC DNA]</scope>
    <source>
        <strain evidence="10 11">DOE0152z</strain>
    </source>
</reference>
<sequence>MQRSDTQVSFVVEDDEDTWGSGDTERRAFFSACITLTLGVLGSSILPIPFAISKTGVLVGVLTMLLVAWANDATSCMLIRAAAATGKPTYEALAEWAGGRPWKVFTQVSLVLLLWGTMCGGLCLISDVGHMLLQRLGEGQLPGWVNGRSCMAAVALLVLFPLCLQRHMRELEKAATAGVVVVAGLIALLATDAFQEGFPAIQDGQLPLWSLKVDSHLPEAFAVVGYAFYMQPMMMPLLREMPEGQHGVRIMQRAVHATLFGVALTVYFSMGLFGASLFGQDTEGNIMVNELVAGRAAVAALYGIMLLYLALGMTTTQYALRASLDLMVFGEEATFTWRRQVVWTTLTVGSSLTVALAVPDQAEKIYAVVGATAVCVVCYVIPVYIQLQMFRRSKQQRKLQVLEEDHPLAAALLQNAAAPYGAADCEATASAGPSLQTSSSSFCNSFHGMAGRRRLHQAWEVAAAAAARPGPAGRALRADSNEENKQGSSESFLLPMPAIYIPEFGKEVTFKDMPKFPDMADKFPKVPEMPSITPPTIDWDKIKPSSDNHPSVSVTDINNQEVNTQSSQDATTDNNYKSDKPDRTGKPGKFGAGNDTPATQQQDSQQPTAAPSAAGTQDDCSKTDTSAQSVMRCVNAVRTNPKAFKSEFPCSSPWLSTISRSQRSALSANSKLESSAQRQANDMARNSRIDHVGSDGSTVGQRIRDAGYTTFPQAENIAMGQTSAHQVTMEWMCSEGHRHAIMNCEYDEVGTAVAQNSGTWYYAQNFGCSSGRCPTCEVA</sequence>
<feature type="transmembrane region" description="Helical" evidence="7">
    <location>
        <begin position="299"/>
        <end position="320"/>
    </location>
</feature>
<dbReference type="PANTHER" id="PTHR22950:SF702">
    <property type="entry name" value="AMINO ACID TRANSPORTER PROTEIN"/>
    <property type="match status" value="1"/>
</dbReference>
<feature type="transmembrane region" description="Helical" evidence="7">
    <location>
        <begin position="365"/>
        <end position="387"/>
    </location>
</feature>
<feature type="domain" description="Amino acid transporter transmembrane" evidence="9">
    <location>
        <begin position="29"/>
        <end position="396"/>
    </location>
</feature>
<feature type="compositionally biased region" description="Basic and acidic residues" evidence="6">
    <location>
        <begin position="576"/>
        <end position="585"/>
    </location>
</feature>
<feature type="transmembrane region" description="Helical" evidence="7">
    <location>
        <begin position="52"/>
        <end position="70"/>
    </location>
</feature>
<feature type="domain" description="SCP" evidence="8">
    <location>
        <begin position="633"/>
        <end position="766"/>
    </location>
</feature>
<dbReference type="Proteomes" id="UP001244341">
    <property type="component" value="Chromosome 6b"/>
</dbReference>
<feature type="compositionally biased region" description="Polar residues" evidence="6">
    <location>
        <begin position="666"/>
        <end position="680"/>
    </location>
</feature>
<organism evidence="10 11">
    <name type="scientific">Tetradesmus obliquus</name>
    <name type="common">Green alga</name>
    <name type="synonym">Acutodesmus obliquus</name>
    <dbReference type="NCBI Taxonomy" id="3088"/>
    <lineage>
        <taxon>Eukaryota</taxon>
        <taxon>Viridiplantae</taxon>
        <taxon>Chlorophyta</taxon>
        <taxon>core chlorophytes</taxon>
        <taxon>Chlorophyceae</taxon>
        <taxon>CS clade</taxon>
        <taxon>Sphaeropleales</taxon>
        <taxon>Scenedesmaceae</taxon>
        <taxon>Tetradesmus</taxon>
    </lineage>
</organism>
<accession>A0ABY8U3I2</accession>
<dbReference type="SUPFAM" id="SSF55797">
    <property type="entry name" value="PR-1-like"/>
    <property type="match status" value="1"/>
</dbReference>
<feature type="transmembrane region" description="Helical" evidence="7">
    <location>
        <begin position="341"/>
        <end position="359"/>
    </location>
</feature>
<evidence type="ECO:0000259" key="8">
    <source>
        <dbReference type="Pfam" id="PF00188"/>
    </source>
</evidence>
<keyword evidence="11" id="KW-1185">Reference proteome</keyword>
<feature type="transmembrane region" description="Helical" evidence="7">
    <location>
        <begin position="145"/>
        <end position="164"/>
    </location>
</feature>
<name>A0ABY8U3I2_TETOB</name>
<comment type="subcellular location">
    <subcellularLocation>
        <location evidence="1">Membrane</location>
        <topology evidence="1">Multi-pass membrane protein</topology>
    </subcellularLocation>
</comment>
<dbReference type="PANTHER" id="PTHR22950">
    <property type="entry name" value="AMINO ACID TRANSPORTER"/>
    <property type="match status" value="1"/>
</dbReference>
<evidence type="ECO:0000256" key="1">
    <source>
        <dbReference type="ARBA" id="ARBA00004141"/>
    </source>
</evidence>
<feature type="transmembrane region" description="Helical" evidence="7">
    <location>
        <begin position="171"/>
        <end position="190"/>
    </location>
</feature>
<evidence type="ECO:0000313" key="10">
    <source>
        <dbReference type="EMBL" id="WIA15021.1"/>
    </source>
</evidence>
<evidence type="ECO:0008006" key="12">
    <source>
        <dbReference type="Google" id="ProtNLM"/>
    </source>
</evidence>
<dbReference type="InterPro" id="IPR013057">
    <property type="entry name" value="AA_transpt_TM"/>
</dbReference>
<feature type="region of interest" description="Disordered" evidence="6">
    <location>
        <begin position="521"/>
        <end position="623"/>
    </location>
</feature>
<feature type="region of interest" description="Disordered" evidence="6">
    <location>
        <begin position="666"/>
        <end position="700"/>
    </location>
</feature>
<feature type="transmembrane region" description="Helical" evidence="7">
    <location>
        <begin position="110"/>
        <end position="133"/>
    </location>
</feature>
<keyword evidence="2 7" id="KW-0812">Transmembrane</keyword>
<protein>
    <recommendedName>
        <fullName evidence="12">Amino acid transporter transmembrane domain-containing protein</fullName>
    </recommendedName>
</protein>
<dbReference type="Pfam" id="PF00188">
    <property type="entry name" value="CAP"/>
    <property type="match status" value="1"/>
</dbReference>
<evidence type="ECO:0000256" key="5">
    <source>
        <dbReference type="ARBA" id="ARBA00023136"/>
    </source>
</evidence>
<keyword evidence="5 7" id="KW-0472">Membrane</keyword>
<dbReference type="Pfam" id="PF01490">
    <property type="entry name" value="Aa_trans"/>
    <property type="match status" value="1"/>
</dbReference>
<keyword evidence="4 7" id="KW-1133">Transmembrane helix</keyword>
<evidence type="ECO:0000256" key="2">
    <source>
        <dbReference type="ARBA" id="ARBA00022692"/>
    </source>
</evidence>
<dbReference type="InterPro" id="IPR035940">
    <property type="entry name" value="CAP_sf"/>
</dbReference>
<evidence type="ECO:0000256" key="6">
    <source>
        <dbReference type="SAM" id="MobiDB-lite"/>
    </source>
</evidence>
<feature type="compositionally biased region" description="Polar residues" evidence="6">
    <location>
        <begin position="596"/>
        <end position="609"/>
    </location>
</feature>
<dbReference type="CDD" id="cd05379">
    <property type="entry name" value="CAP_bacterial"/>
    <property type="match status" value="1"/>
</dbReference>
<dbReference type="InterPro" id="IPR014044">
    <property type="entry name" value="CAP_dom"/>
</dbReference>
<dbReference type="Gene3D" id="3.40.33.10">
    <property type="entry name" value="CAP"/>
    <property type="match status" value="1"/>
</dbReference>
<evidence type="ECO:0000259" key="9">
    <source>
        <dbReference type="Pfam" id="PF01490"/>
    </source>
</evidence>
<feature type="compositionally biased region" description="Polar residues" evidence="6">
    <location>
        <begin position="547"/>
        <end position="575"/>
    </location>
</feature>
<evidence type="ECO:0000256" key="3">
    <source>
        <dbReference type="ARBA" id="ARBA00022970"/>
    </source>
</evidence>
<gene>
    <name evidence="10" type="ORF">OEZ85_001723</name>
</gene>